<sequence length="65" mass="7694">MNQQIEHSDQTDHVMNLYEIARSLKYMHEDCSERYPELVFILKSMEKFVYAAAAHFDDAEGLVRK</sequence>
<dbReference type="AlphaFoldDB" id="A0A1B7XD19"/>
<evidence type="ECO:0000313" key="1">
    <source>
        <dbReference type="EMBL" id="OBQ51890.1"/>
    </source>
</evidence>
<protein>
    <submittedName>
        <fullName evidence="1">Uncharacterized protein</fullName>
    </submittedName>
</protein>
<dbReference type="EMBL" id="JXMS01000012">
    <property type="protein sequence ID" value="OBQ51890.1"/>
    <property type="molecule type" value="Genomic_DNA"/>
</dbReference>
<proteinExistence type="predicted"/>
<gene>
    <name evidence="1" type="ORF">SP90_08635</name>
</gene>
<accession>A0A1B7XD19</accession>
<reference evidence="1 2" key="1">
    <citation type="submission" date="2015-01" db="EMBL/GenBank/DDBJ databases">
        <title>Desulfovibrio sp. JC271 draft genome sequence.</title>
        <authorList>
            <person name="Shivani Y."/>
            <person name="Subhash Y."/>
            <person name="Sasikala C."/>
            <person name="Ramana C.V."/>
        </authorList>
    </citation>
    <scope>NUCLEOTIDE SEQUENCE [LARGE SCALE GENOMIC DNA]</scope>
    <source>
        <strain evidence="1 2">JC271</strain>
    </source>
</reference>
<dbReference type="Proteomes" id="UP000091979">
    <property type="component" value="Unassembled WGS sequence"/>
</dbReference>
<name>A0A1B7XD19_9BACT</name>
<keyword evidence="2" id="KW-1185">Reference proteome</keyword>
<evidence type="ECO:0000313" key="2">
    <source>
        <dbReference type="Proteomes" id="UP000091979"/>
    </source>
</evidence>
<dbReference type="PATRIC" id="fig|1560234.3.peg.550"/>
<dbReference type="OrthoDB" id="5466616at2"/>
<comment type="caution">
    <text evidence="1">The sequence shown here is derived from an EMBL/GenBank/DDBJ whole genome shotgun (WGS) entry which is preliminary data.</text>
</comment>
<organism evidence="1 2">
    <name type="scientific">Halodesulfovibrio spirochaetisodalis</name>
    <dbReference type="NCBI Taxonomy" id="1560234"/>
    <lineage>
        <taxon>Bacteria</taxon>
        <taxon>Pseudomonadati</taxon>
        <taxon>Thermodesulfobacteriota</taxon>
        <taxon>Desulfovibrionia</taxon>
        <taxon>Desulfovibrionales</taxon>
        <taxon>Desulfovibrionaceae</taxon>
        <taxon>Halodesulfovibrio</taxon>
    </lineage>
</organism>
<dbReference type="RefSeq" id="WP_066854588.1">
    <property type="nucleotide sequence ID" value="NZ_JXMS01000012.1"/>
</dbReference>